<keyword evidence="4" id="KW-1185">Reference proteome</keyword>
<dbReference type="EMBL" id="VLKH01000003">
    <property type="protein sequence ID" value="TWH81457.1"/>
    <property type="molecule type" value="Genomic_DNA"/>
</dbReference>
<feature type="domain" description="Peptidase M56" evidence="2">
    <location>
        <begin position="7"/>
        <end position="289"/>
    </location>
</feature>
<evidence type="ECO:0000259" key="2">
    <source>
        <dbReference type="Pfam" id="PF05569"/>
    </source>
</evidence>
<reference evidence="3 4" key="1">
    <citation type="submission" date="2019-07" db="EMBL/GenBank/DDBJ databases">
        <title>Genomic Encyclopedia of Type Strains, Phase I: the one thousand microbial genomes (KMG-I) project.</title>
        <authorList>
            <person name="Kyrpides N."/>
        </authorList>
    </citation>
    <scope>NUCLEOTIDE SEQUENCE [LARGE SCALE GENOMIC DNA]</scope>
    <source>
        <strain evidence="3 4">DSM 13558</strain>
    </source>
</reference>
<sequence length="383" mass="44481">MTVTPFSVITSILLCNVFFIIIALLRRRNSFIINFSLIPLILLIVSGIFRLIYFVEFSNAIVIESNKIFPAIMDIFNKQLFTVYNDISIHIHDLLIAVWFIGGIYNLLKYVHQSISLYHSVNAISGTHDIRIVSIMDEIIAKSYRNTKVKIIKSREITVPMIAGYFKPVICLPDITFSDDELKNILIHEWTHYLNKDAWAKFSMYFLCSVFWWNPFVHLLRRELDHILEIQCDLSITSQMDEQRRISYLESILKVIREARNITVLHTTPMNCAALVSTNNTQKIEQRFNLVLEYNSSSKKQHKFHILLMCSMILLTFLASYKLVIQPVYSAPAQSQEEIFDINPENSYLILNENGTYSLYADGKYRCDIPNIDTEPFSLLPVK</sequence>
<keyword evidence="1" id="KW-1133">Transmembrane helix</keyword>
<dbReference type="AlphaFoldDB" id="A0A562JE62"/>
<feature type="transmembrane region" description="Helical" evidence="1">
    <location>
        <begin position="32"/>
        <end position="55"/>
    </location>
</feature>
<dbReference type="InterPro" id="IPR008756">
    <property type="entry name" value="Peptidase_M56"/>
</dbReference>
<dbReference type="CDD" id="cd07341">
    <property type="entry name" value="M56_BlaR1_MecR1_like"/>
    <property type="match status" value="1"/>
</dbReference>
<protein>
    <submittedName>
        <fullName evidence="3">Beta-lactamase regulating signal transducer with metallopeptidase domain</fullName>
    </submittedName>
</protein>
<evidence type="ECO:0000313" key="3">
    <source>
        <dbReference type="EMBL" id="TWH81457.1"/>
    </source>
</evidence>
<organism evidence="3 4">
    <name type="scientific">Sedimentibacter saalensis</name>
    <dbReference type="NCBI Taxonomy" id="130788"/>
    <lineage>
        <taxon>Bacteria</taxon>
        <taxon>Bacillati</taxon>
        <taxon>Bacillota</taxon>
        <taxon>Tissierellia</taxon>
        <taxon>Sedimentibacter</taxon>
    </lineage>
</organism>
<dbReference type="Pfam" id="PF05569">
    <property type="entry name" value="Peptidase_M56"/>
    <property type="match status" value="1"/>
</dbReference>
<dbReference type="RefSeq" id="WP_145081262.1">
    <property type="nucleotide sequence ID" value="NZ_VLKH01000003.1"/>
</dbReference>
<dbReference type="OrthoDB" id="9804799at2"/>
<gene>
    <name evidence="3" type="ORF">LY60_01207</name>
</gene>
<keyword evidence="1" id="KW-0472">Membrane</keyword>
<evidence type="ECO:0000313" key="4">
    <source>
        <dbReference type="Proteomes" id="UP000315343"/>
    </source>
</evidence>
<feature type="transmembrane region" description="Helical" evidence="1">
    <location>
        <begin position="6"/>
        <end position="25"/>
    </location>
</feature>
<evidence type="ECO:0000256" key="1">
    <source>
        <dbReference type="SAM" id="Phobius"/>
    </source>
</evidence>
<feature type="transmembrane region" description="Helical" evidence="1">
    <location>
        <begin position="304"/>
        <end position="324"/>
    </location>
</feature>
<dbReference type="PANTHER" id="PTHR34978">
    <property type="entry name" value="POSSIBLE SENSOR-TRANSDUCER PROTEIN BLAR"/>
    <property type="match status" value="1"/>
</dbReference>
<keyword evidence="1" id="KW-0812">Transmembrane</keyword>
<dbReference type="PANTHER" id="PTHR34978:SF3">
    <property type="entry name" value="SLR0241 PROTEIN"/>
    <property type="match status" value="1"/>
</dbReference>
<dbReference type="InterPro" id="IPR052173">
    <property type="entry name" value="Beta-lactam_resp_regulator"/>
</dbReference>
<name>A0A562JE62_9FIRM</name>
<feature type="transmembrane region" description="Helical" evidence="1">
    <location>
        <begin position="87"/>
        <end position="108"/>
    </location>
</feature>
<proteinExistence type="predicted"/>
<comment type="caution">
    <text evidence="3">The sequence shown here is derived from an EMBL/GenBank/DDBJ whole genome shotgun (WGS) entry which is preliminary data.</text>
</comment>
<dbReference type="Proteomes" id="UP000315343">
    <property type="component" value="Unassembled WGS sequence"/>
</dbReference>
<accession>A0A562JE62</accession>